<dbReference type="FunFam" id="3.40.50.720:FF:000084">
    <property type="entry name" value="Short-chain dehydrogenase reductase"/>
    <property type="match status" value="1"/>
</dbReference>
<dbReference type="NCBIfam" id="NF009386">
    <property type="entry name" value="PRK12745.1"/>
    <property type="match status" value="1"/>
</dbReference>
<sequence>MRKTALITGGSRGIGFGIAIELAKAGFNLALNGVRPQKTVQPILDGLKMFGAKVVYAQGNISKKDDRQKIFDTVISAFGQLNVLVNNAGVAPRERKDILEASEEIYDEVMEINLKGPYFLTQLFARHMVQQKKENPEFSCCIINVSSVSATVASVNRGEYCISKAGIAMATKLWSARLGEFDIPVYEIQPGIIKTDMTSGVIEKYDKLFEEGLSIQKRWGLPEDIGKVATAMATGMMPYSTGQVVLVDGGMTVQRL</sequence>
<dbReference type="PANTHER" id="PTHR42760">
    <property type="entry name" value="SHORT-CHAIN DEHYDROGENASES/REDUCTASES FAMILY MEMBER"/>
    <property type="match status" value="1"/>
</dbReference>
<organism evidence="3 4">
    <name type="scientific">Maribellus comscasis</name>
    <dbReference type="NCBI Taxonomy" id="2681766"/>
    <lineage>
        <taxon>Bacteria</taxon>
        <taxon>Pseudomonadati</taxon>
        <taxon>Bacteroidota</taxon>
        <taxon>Bacteroidia</taxon>
        <taxon>Marinilabiliales</taxon>
        <taxon>Prolixibacteraceae</taxon>
        <taxon>Maribellus</taxon>
    </lineage>
</organism>
<dbReference type="InterPro" id="IPR036291">
    <property type="entry name" value="NAD(P)-bd_dom_sf"/>
</dbReference>
<keyword evidence="2" id="KW-0560">Oxidoreductase</keyword>
<dbReference type="KEGG" id="mcos:GM418_14920"/>
<keyword evidence="4" id="KW-1185">Reference proteome</keyword>
<dbReference type="GO" id="GO:0016616">
    <property type="term" value="F:oxidoreductase activity, acting on the CH-OH group of donors, NAD or NADP as acceptor"/>
    <property type="evidence" value="ECO:0007669"/>
    <property type="project" value="TreeGrafter"/>
</dbReference>
<protein>
    <submittedName>
        <fullName evidence="3">3-ketoacyl-ACP reductase</fullName>
    </submittedName>
</protein>
<dbReference type="AlphaFoldDB" id="A0A6I6K0H9"/>
<evidence type="ECO:0000256" key="2">
    <source>
        <dbReference type="ARBA" id="ARBA00023002"/>
    </source>
</evidence>
<dbReference type="Proteomes" id="UP000428260">
    <property type="component" value="Chromosome"/>
</dbReference>
<gene>
    <name evidence="3" type="ORF">GM418_14920</name>
</gene>
<accession>A0A6I6K0H9</accession>
<dbReference type="PRINTS" id="PR00080">
    <property type="entry name" value="SDRFAMILY"/>
</dbReference>
<dbReference type="Gene3D" id="3.40.50.720">
    <property type="entry name" value="NAD(P)-binding Rossmann-like Domain"/>
    <property type="match status" value="1"/>
</dbReference>
<proteinExistence type="inferred from homology"/>
<evidence type="ECO:0000313" key="3">
    <source>
        <dbReference type="EMBL" id="QGY44913.1"/>
    </source>
</evidence>
<dbReference type="Pfam" id="PF13561">
    <property type="entry name" value="adh_short_C2"/>
    <property type="match status" value="1"/>
</dbReference>
<dbReference type="InterPro" id="IPR002347">
    <property type="entry name" value="SDR_fam"/>
</dbReference>
<evidence type="ECO:0000256" key="1">
    <source>
        <dbReference type="ARBA" id="ARBA00006484"/>
    </source>
</evidence>
<dbReference type="PRINTS" id="PR00081">
    <property type="entry name" value="GDHRDH"/>
</dbReference>
<dbReference type="PANTHER" id="PTHR42760:SF133">
    <property type="entry name" value="3-OXOACYL-[ACYL-CARRIER-PROTEIN] REDUCTASE"/>
    <property type="match status" value="1"/>
</dbReference>
<reference evidence="3 4" key="1">
    <citation type="submission" date="2019-11" db="EMBL/GenBank/DDBJ databases">
        <authorList>
            <person name="Zheng R.K."/>
            <person name="Sun C.M."/>
        </authorList>
    </citation>
    <scope>NUCLEOTIDE SEQUENCE [LARGE SCALE GENOMIC DNA]</scope>
    <source>
        <strain evidence="3 4">WC007</strain>
    </source>
</reference>
<evidence type="ECO:0000313" key="4">
    <source>
        <dbReference type="Proteomes" id="UP000428260"/>
    </source>
</evidence>
<dbReference type="SUPFAM" id="SSF51735">
    <property type="entry name" value="NAD(P)-binding Rossmann-fold domains"/>
    <property type="match status" value="1"/>
</dbReference>
<name>A0A6I6K0H9_9BACT</name>
<comment type="similarity">
    <text evidence="1">Belongs to the short-chain dehydrogenases/reductases (SDR) family.</text>
</comment>
<dbReference type="EMBL" id="CP046401">
    <property type="protein sequence ID" value="QGY44913.1"/>
    <property type="molecule type" value="Genomic_DNA"/>
</dbReference>
<dbReference type="RefSeq" id="WP_158867672.1">
    <property type="nucleotide sequence ID" value="NZ_CP046401.1"/>
</dbReference>